<dbReference type="Proteomes" id="UP000254799">
    <property type="component" value="Unassembled WGS sequence"/>
</dbReference>
<protein>
    <submittedName>
        <fullName evidence="1">Uncharacterized protein</fullName>
    </submittedName>
</protein>
<sequence length="31" mass="3347">MSKNMPIMALEPTLNKAVVGPPMLSTGARKY</sequence>
<evidence type="ECO:0000313" key="2">
    <source>
        <dbReference type="Proteomes" id="UP000254799"/>
    </source>
</evidence>
<dbReference type="EMBL" id="UGLC01000002">
    <property type="protein sequence ID" value="STT53825.1"/>
    <property type="molecule type" value="Genomic_DNA"/>
</dbReference>
<evidence type="ECO:0000313" key="1">
    <source>
        <dbReference type="EMBL" id="STT53825.1"/>
    </source>
</evidence>
<gene>
    <name evidence="1" type="ORF">NCTC8849_02404</name>
</gene>
<organism evidence="1 2">
    <name type="scientific">Klebsiella pneumoniae</name>
    <dbReference type="NCBI Taxonomy" id="573"/>
    <lineage>
        <taxon>Bacteria</taxon>
        <taxon>Pseudomonadati</taxon>
        <taxon>Pseudomonadota</taxon>
        <taxon>Gammaproteobacteria</taxon>
        <taxon>Enterobacterales</taxon>
        <taxon>Enterobacteriaceae</taxon>
        <taxon>Klebsiella/Raoultella group</taxon>
        <taxon>Klebsiella</taxon>
        <taxon>Klebsiella pneumoniae complex</taxon>
    </lineage>
</organism>
<reference evidence="1 2" key="1">
    <citation type="submission" date="2018-06" db="EMBL/GenBank/DDBJ databases">
        <authorList>
            <consortium name="Pathogen Informatics"/>
            <person name="Doyle S."/>
        </authorList>
    </citation>
    <scope>NUCLEOTIDE SEQUENCE [LARGE SCALE GENOMIC DNA]</scope>
    <source>
        <strain evidence="1 2">NCTC8849</strain>
    </source>
</reference>
<accession>A0A377WIZ3</accession>
<proteinExistence type="predicted"/>
<name>A0A377WIZ3_KLEPN</name>
<dbReference type="AlphaFoldDB" id="A0A377WIZ3"/>